<keyword evidence="1" id="KW-0472">Membrane</keyword>
<dbReference type="RefSeq" id="WP_021288068.1">
    <property type="nucleotide sequence ID" value="NZ_AUPZ01000013.1"/>
</dbReference>
<name>T0KFA1_9BACT</name>
<gene>
    <name evidence="2" type="ORF">M947_09100</name>
</gene>
<organism evidence="2 3">
    <name type="scientific">Sulfurimonas hongkongensis</name>
    <dbReference type="NCBI Taxonomy" id="1172190"/>
    <lineage>
        <taxon>Bacteria</taxon>
        <taxon>Pseudomonadati</taxon>
        <taxon>Campylobacterota</taxon>
        <taxon>Epsilonproteobacteria</taxon>
        <taxon>Campylobacterales</taxon>
        <taxon>Sulfurimonadaceae</taxon>
        <taxon>Sulfurimonas</taxon>
    </lineage>
</organism>
<dbReference type="STRING" id="1172190.M947_09100"/>
<dbReference type="Gene3D" id="3.30.1150.10">
    <property type="match status" value="1"/>
</dbReference>
<evidence type="ECO:0008006" key="4">
    <source>
        <dbReference type="Google" id="ProtNLM"/>
    </source>
</evidence>
<dbReference type="eggNOG" id="COG0810">
    <property type="taxonomic scope" value="Bacteria"/>
</dbReference>
<reference evidence="2 3" key="1">
    <citation type="submission" date="2013-07" db="EMBL/GenBank/DDBJ databases">
        <title>Sulfurimonas hongkongensis AST-10 Genome Sequencing.</title>
        <authorList>
            <person name="Cai L."/>
            <person name="Zhang T."/>
        </authorList>
    </citation>
    <scope>NUCLEOTIDE SEQUENCE [LARGE SCALE GENOMIC DNA]</scope>
    <source>
        <strain evidence="2 3">AST-10</strain>
    </source>
</reference>
<dbReference type="EMBL" id="AUPZ01000013">
    <property type="protein sequence ID" value="EQB35429.1"/>
    <property type="molecule type" value="Genomic_DNA"/>
</dbReference>
<feature type="transmembrane region" description="Helical" evidence="1">
    <location>
        <begin position="6"/>
        <end position="27"/>
    </location>
</feature>
<dbReference type="OrthoDB" id="5333992at2"/>
<protein>
    <recommendedName>
        <fullName evidence="4">TonB C-terminal domain-containing protein</fullName>
    </recommendedName>
</protein>
<dbReference type="Proteomes" id="UP000015520">
    <property type="component" value="Unassembled WGS sequence"/>
</dbReference>
<evidence type="ECO:0000256" key="1">
    <source>
        <dbReference type="SAM" id="Phobius"/>
    </source>
</evidence>
<evidence type="ECO:0000313" key="2">
    <source>
        <dbReference type="EMBL" id="EQB35429.1"/>
    </source>
</evidence>
<dbReference type="SUPFAM" id="SSF74653">
    <property type="entry name" value="TolA/TonB C-terminal domain"/>
    <property type="match status" value="1"/>
</dbReference>
<dbReference type="AlphaFoldDB" id="T0KFA1"/>
<keyword evidence="1" id="KW-0812">Transmembrane</keyword>
<accession>T0KFA1</accession>
<dbReference type="Pfam" id="PF13103">
    <property type="entry name" value="TonB_2"/>
    <property type="match status" value="1"/>
</dbReference>
<sequence length="238" mass="26941">MDSNNTYFYTSGLISISLFIFFLFLIIQTLFSNSKIDAYALKKDNYISISLEMPKVQKSTKATPQKQVEQATPVESKEINIDELFSDVWTKDVKKIKPKKKKVDNKRFQDIAKRSKIIDQKITSKSSQKVLADDMVKNSDDSQKDSSADAVNEYFAKIQALVYQNFFPPSNSEGHSVKAVIELSSIGKVIDFRILTYSANSALNEESDKIKDRLLGVLFPINPQNKSGNYTIVLKAKE</sequence>
<comment type="caution">
    <text evidence="2">The sequence shown here is derived from an EMBL/GenBank/DDBJ whole genome shotgun (WGS) entry which is preliminary data.</text>
</comment>
<keyword evidence="3" id="KW-1185">Reference proteome</keyword>
<evidence type="ECO:0000313" key="3">
    <source>
        <dbReference type="Proteomes" id="UP000015520"/>
    </source>
</evidence>
<keyword evidence="1" id="KW-1133">Transmembrane helix</keyword>
<dbReference type="PATRIC" id="fig|1172190.3.peg.1753"/>
<proteinExistence type="predicted"/>